<sequence>MLNVKICSKEVLMDRMRLQILRAILKEPQEIWTLIPRQDNDIKSMYETVEALKEEGLVEYDGTLVKITPKGAELLKKEKVMPFVDTKCPYCKGKLHNPEVFGDLLEKFRGIFKERPRETTEFDQGVVSEENSIRRLEFVYERGDVEGKAVFFLGDDDLTSIVFALSRMPSFVSVVDIDKRIVDYINRVAKALHLPVEAYEYDACRKLDSKFVEKFDTFLTDPVETVKGMRLFLSRCALTLKGKGSAGYFGLSHLESSLSKWYEIEKDLLSMNFVLTDMLRDFNEYLLVGERILHEGYYAVLRSPVKVNPPQIPWYKSTFIRLELIDKAHPLIIDDVVWDRSLYFDDETFVVRP</sequence>
<dbReference type="InterPro" id="IPR036388">
    <property type="entry name" value="WH-like_DNA-bd_sf"/>
</dbReference>
<comment type="catalytic activity">
    <reaction evidence="1">
        <text>2 S-adenosyl 3-(methylsulfanyl)propylamine + spermidine = N(4)-bis(aminopropyl)spermidine + 2 S-methyl-5'-thioadenosine + 2 H(+)</text>
        <dbReference type="Rhea" id="RHEA:44132"/>
        <dbReference type="ChEBI" id="CHEBI:15378"/>
        <dbReference type="ChEBI" id="CHEBI:17509"/>
        <dbReference type="ChEBI" id="CHEBI:57443"/>
        <dbReference type="ChEBI" id="CHEBI:57834"/>
        <dbReference type="ChEBI" id="CHEBI:82771"/>
        <dbReference type="EC" id="2.5.1.128"/>
    </reaction>
</comment>
<name>A0A7C4XS68_9BACT</name>
<keyword evidence="1" id="KW-0963">Cytoplasm</keyword>
<comment type="similarity">
    <text evidence="1">Belongs to the branched-chain polyamine synthase family.</text>
</comment>
<dbReference type="PANTHER" id="PTHR23290:SF0">
    <property type="entry name" value="RRNA N6-ADENOSINE-METHYLTRANSFERASE METTL5"/>
    <property type="match status" value="1"/>
</dbReference>
<dbReference type="Pfam" id="PF01861">
    <property type="entry name" value="BpsA_C"/>
    <property type="match status" value="1"/>
</dbReference>
<keyword evidence="1" id="KW-0620">Polyamine biosynthesis</keyword>
<dbReference type="GO" id="GO:0006596">
    <property type="term" value="P:polyamine biosynthetic process"/>
    <property type="evidence" value="ECO:0007669"/>
    <property type="project" value="UniProtKB-UniRule"/>
</dbReference>
<dbReference type="GO" id="GO:0032259">
    <property type="term" value="P:methylation"/>
    <property type="evidence" value="ECO:0007669"/>
    <property type="project" value="UniProtKB-KW"/>
</dbReference>
<dbReference type="InterPro" id="IPR014435">
    <property type="entry name" value="BpsA"/>
</dbReference>
<accession>A0A7C4XS68</accession>
<dbReference type="PIRSF" id="PIRSF005895">
    <property type="entry name" value="UCP005895_mtase"/>
    <property type="match status" value="1"/>
</dbReference>
<gene>
    <name evidence="1" type="primary">bpsA</name>
    <name evidence="3" type="ORF">ENV82_00510</name>
</gene>
<dbReference type="GO" id="GO:0005737">
    <property type="term" value="C:cytoplasm"/>
    <property type="evidence" value="ECO:0007669"/>
    <property type="project" value="UniProtKB-SubCell"/>
</dbReference>
<dbReference type="SUPFAM" id="SSF46785">
    <property type="entry name" value="Winged helix' DNA-binding domain"/>
    <property type="match status" value="1"/>
</dbReference>
<evidence type="ECO:0000313" key="3">
    <source>
        <dbReference type="EMBL" id="HGW59916.1"/>
    </source>
</evidence>
<evidence type="ECO:0000256" key="1">
    <source>
        <dbReference type="HAMAP-Rule" id="MF_01947"/>
    </source>
</evidence>
<feature type="domain" description="N(4)-bis(aminopropyl)spermidine synthase C-terminal" evidence="2">
    <location>
        <begin position="103"/>
        <end position="348"/>
    </location>
</feature>
<dbReference type="InterPro" id="IPR029063">
    <property type="entry name" value="SAM-dependent_MTases_sf"/>
</dbReference>
<dbReference type="HAMAP" id="MF_01947">
    <property type="entry name" value="Aminopropyltransf_BpsA"/>
    <property type="match status" value="1"/>
</dbReference>
<dbReference type="AlphaFoldDB" id="A0A7C4XS68"/>
<dbReference type="GO" id="GO:0016765">
    <property type="term" value="F:transferase activity, transferring alkyl or aryl (other than methyl) groups"/>
    <property type="evidence" value="ECO:0007669"/>
    <property type="project" value="UniProtKB-UniRule"/>
</dbReference>
<dbReference type="Gene3D" id="1.10.10.10">
    <property type="entry name" value="Winged helix-like DNA-binding domain superfamily/Winged helix DNA-binding domain"/>
    <property type="match status" value="1"/>
</dbReference>
<dbReference type="EC" id="2.5.1.128" evidence="1"/>
<dbReference type="PANTHER" id="PTHR23290">
    <property type="entry name" value="RRNA N6-ADENOSINE-METHYLTRANSFERASE METTL5"/>
    <property type="match status" value="1"/>
</dbReference>
<comment type="caution">
    <text evidence="3">The sequence shown here is derived from an EMBL/GenBank/DDBJ whole genome shotgun (WGS) entry which is preliminary data.</text>
</comment>
<protein>
    <recommendedName>
        <fullName evidence="1">N(4)-bis(aminopropyl)spermidine synthase</fullName>
        <ecNumber evidence="1">2.5.1.128</ecNumber>
    </recommendedName>
    <alternativeName>
        <fullName evidence="1">Branched-chain polyamine synthase A</fullName>
    </alternativeName>
</protein>
<comment type="pathway">
    <text evidence="1">Amine and polyamine biosynthesis.</text>
</comment>
<dbReference type="EMBL" id="DTHV01000016">
    <property type="protein sequence ID" value="HGW59916.1"/>
    <property type="molecule type" value="Genomic_DNA"/>
</dbReference>
<dbReference type="InterPro" id="IPR051720">
    <property type="entry name" value="rRNA_MeTrfase/Polyamine_Synth"/>
</dbReference>
<keyword evidence="3" id="KW-0489">Methyltransferase</keyword>
<comment type="function">
    <text evidence="1">Involved in the biosynthesis of branched-chain polyamines, which support the growth of thermophiles under high-temperature conditions. Catalyzes the sequential condensation of spermidine with the aminopropyl groups of decarboxylated S-adenosylmethionines to produce N(4)-bis(aminopropyl)spermidine via N(4)-aminopropylspermidine.</text>
</comment>
<dbReference type="InterPro" id="IPR002723">
    <property type="entry name" value="BpsA_C"/>
</dbReference>
<comment type="subcellular location">
    <subcellularLocation>
        <location evidence="1">Cytoplasm</location>
    </subcellularLocation>
</comment>
<organism evidence="3">
    <name type="scientific">Caldisericum exile</name>
    <dbReference type="NCBI Taxonomy" id="693075"/>
    <lineage>
        <taxon>Bacteria</taxon>
        <taxon>Pseudomonadati</taxon>
        <taxon>Caldisericota/Cryosericota group</taxon>
        <taxon>Caldisericota</taxon>
        <taxon>Caldisericia</taxon>
        <taxon>Caldisericales</taxon>
        <taxon>Caldisericaceae</taxon>
        <taxon>Caldisericum</taxon>
    </lineage>
</organism>
<dbReference type="Gene3D" id="3.40.50.150">
    <property type="entry name" value="Vaccinia Virus protein VP39"/>
    <property type="match status" value="1"/>
</dbReference>
<dbReference type="InterPro" id="IPR036390">
    <property type="entry name" value="WH_DNA-bd_sf"/>
</dbReference>
<proteinExistence type="inferred from homology"/>
<keyword evidence="1 3" id="KW-0808">Transferase</keyword>
<dbReference type="GO" id="GO:0008168">
    <property type="term" value="F:methyltransferase activity"/>
    <property type="evidence" value="ECO:0007669"/>
    <property type="project" value="UniProtKB-KW"/>
</dbReference>
<evidence type="ECO:0000259" key="2">
    <source>
        <dbReference type="Pfam" id="PF01861"/>
    </source>
</evidence>
<reference evidence="3" key="1">
    <citation type="journal article" date="2020" name="mSystems">
        <title>Genome- and Community-Level Interaction Insights into Carbon Utilization and Element Cycling Functions of Hydrothermarchaeota in Hydrothermal Sediment.</title>
        <authorList>
            <person name="Zhou Z."/>
            <person name="Liu Y."/>
            <person name="Xu W."/>
            <person name="Pan J."/>
            <person name="Luo Z.H."/>
            <person name="Li M."/>
        </authorList>
    </citation>
    <scope>NUCLEOTIDE SEQUENCE [LARGE SCALE GENOMIC DNA]</scope>
    <source>
        <strain evidence="3">SpSt-794</strain>
    </source>
</reference>
<dbReference type="SUPFAM" id="SSF53335">
    <property type="entry name" value="S-adenosyl-L-methionine-dependent methyltransferases"/>
    <property type="match status" value="1"/>
</dbReference>